<keyword evidence="7" id="KW-1185">Reference proteome</keyword>
<reference evidence="6" key="1">
    <citation type="journal article" date="2017" name="Nature">
        <title>The sunflower genome provides insights into oil metabolism, flowering and Asterid evolution.</title>
        <authorList>
            <person name="Badouin H."/>
            <person name="Gouzy J."/>
            <person name="Grassa C.J."/>
            <person name="Murat F."/>
            <person name="Staton S.E."/>
            <person name="Cottret L."/>
            <person name="Lelandais-Briere C."/>
            <person name="Owens G.L."/>
            <person name="Carrere S."/>
            <person name="Mayjonade B."/>
            <person name="Legrand L."/>
            <person name="Gill N."/>
            <person name="Kane N.C."/>
            <person name="Bowers J.E."/>
            <person name="Hubner S."/>
            <person name="Bellec A."/>
            <person name="Berard A."/>
            <person name="Berges H."/>
            <person name="Blanchet N."/>
            <person name="Boniface M.C."/>
            <person name="Brunel D."/>
            <person name="Catrice O."/>
            <person name="Chaidir N."/>
            <person name="Claudel C."/>
            <person name="Donnadieu C."/>
            <person name="Faraut T."/>
            <person name="Fievet G."/>
            <person name="Helmstetter N."/>
            <person name="King M."/>
            <person name="Knapp S.J."/>
            <person name="Lai Z."/>
            <person name="Le Paslier M.C."/>
            <person name="Lippi Y."/>
            <person name="Lorenzon L."/>
            <person name="Mandel J.R."/>
            <person name="Marage G."/>
            <person name="Marchand G."/>
            <person name="Marquand E."/>
            <person name="Bret-Mestries E."/>
            <person name="Morien E."/>
            <person name="Nambeesan S."/>
            <person name="Nguyen T."/>
            <person name="Pegot-Espagnet P."/>
            <person name="Pouilly N."/>
            <person name="Raftis F."/>
            <person name="Sallet E."/>
            <person name="Schiex T."/>
            <person name="Thomas J."/>
            <person name="Vandecasteele C."/>
            <person name="Vares D."/>
            <person name="Vear F."/>
            <person name="Vautrin S."/>
            <person name="Crespi M."/>
            <person name="Mangin B."/>
            <person name="Burke J.M."/>
            <person name="Salse J."/>
            <person name="Munos S."/>
            <person name="Vincourt P."/>
            <person name="Rieseberg L.H."/>
            <person name="Langlade N.B."/>
        </authorList>
    </citation>
    <scope>NUCLEOTIDE SEQUENCE</scope>
    <source>
        <tissue evidence="6">Leaves</tissue>
    </source>
</reference>
<sequence>MACSSKLNYNPVLLNVFILYSYEKINKLTMSIFFFASMERGFMVDMTDPYKSELELPKWYNSLIGLANYPVGCVDLITDSGYKWSVVIESNIKGCFICQGWVIVLIMLAIEENDLILFENVDIKTFKLKHIKSHHGIYVNPMFYCIMTNTETKDLLLPTAFMDNYFKNDPLDYHFTLHFGKKRSWTVYIVRLFGVVYSIVDWLHISNDIYLATGDFFIFEFLGYND</sequence>
<evidence type="ECO:0000256" key="3">
    <source>
        <dbReference type="ARBA" id="ARBA00023125"/>
    </source>
</evidence>
<keyword evidence="4" id="KW-0804">Transcription</keyword>
<evidence type="ECO:0000256" key="5">
    <source>
        <dbReference type="ARBA" id="ARBA00023242"/>
    </source>
</evidence>
<reference evidence="6" key="2">
    <citation type="submission" date="2020-06" db="EMBL/GenBank/DDBJ databases">
        <title>Helianthus annuus Genome sequencing and assembly Release 2.</title>
        <authorList>
            <person name="Gouzy J."/>
            <person name="Langlade N."/>
            <person name="Munos S."/>
        </authorList>
    </citation>
    <scope>NUCLEOTIDE SEQUENCE</scope>
    <source>
        <tissue evidence="6">Leaves</tissue>
    </source>
</reference>
<evidence type="ECO:0000256" key="4">
    <source>
        <dbReference type="ARBA" id="ARBA00023163"/>
    </source>
</evidence>
<dbReference type="SUPFAM" id="SSF101936">
    <property type="entry name" value="DNA-binding pseudobarrel domain"/>
    <property type="match status" value="1"/>
</dbReference>
<keyword evidence="2" id="KW-0805">Transcription regulation</keyword>
<dbReference type="AlphaFoldDB" id="A0A9K3J7X9"/>
<dbReference type="EMBL" id="MNCJ02000319">
    <property type="protein sequence ID" value="KAF5810044.1"/>
    <property type="molecule type" value="Genomic_DNA"/>
</dbReference>
<dbReference type="Gramene" id="mRNA:HanXRQr2_Chr04g0164721">
    <property type="protein sequence ID" value="mRNA:HanXRQr2_Chr04g0164721"/>
    <property type="gene ID" value="HanXRQr2_Chr04g0164721"/>
</dbReference>
<dbReference type="GO" id="GO:0005634">
    <property type="term" value="C:nucleus"/>
    <property type="evidence" value="ECO:0007669"/>
    <property type="project" value="UniProtKB-SubCell"/>
</dbReference>
<dbReference type="Proteomes" id="UP000215914">
    <property type="component" value="Unassembled WGS sequence"/>
</dbReference>
<evidence type="ECO:0000256" key="1">
    <source>
        <dbReference type="ARBA" id="ARBA00004123"/>
    </source>
</evidence>
<dbReference type="Gene3D" id="2.40.330.10">
    <property type="entry name" value="DNA-binding pseudobarrel domain"/>
    <property type="match status" value="1"/>
</dbReference>
<protein>
    <submittedName>
        <fullName evidence="6">Transcription factor B3-Domain family</fullName>
    </submittedName>
</protein>
<gene>
    <name evidence="6" type="ORF">HanXRQr2_Chr04g0164721</name>
</gene>
<comment type="subcellular location">
    <subcellularLocation>
        <location evidence="1">Nucleus</location>
    </subcellularLocation>
</comment>
<accession>A0A9K3J7X9</accession>
<dbReference type="GO" id="GO:0003677">
    <property type="term" value="F:DNA binding"/>
    <property type="evidence" value="ECO:0007669"/>
    <property type="project" value="UniProtKB-KW"/>
</dbReference>
<comment type="caution">
    <text evidence="6">The sequence shown here is derived from an EMBL/GenBank/DDBJ whole genome shotgun (WGS) entry which is preliminary data.</text>
</comment>
<keyword evidence="5" id="KW-0539">Nucleus</keyword>
<evidence type="ECO:0000313" key="7">
    <source>
        <dbReference type="Proteomes" id="UP000215914"/>
    </source>
</evidence>
<proteinExistence type="predicted"/>
<keyword evidence="3" id="KW-0238">DNA-binding</keyword>
<name>A0A9K3J7X9_HELAN</name>
<evidence type="ECO:0000313" key="6">
    <source>
        <dbReference type="EMBL" id="KAF5810044.1"/>
    </source>
</evidence>
<evidence type="ECO:0000256" key="2">
    <source>
        <dbReference type="ARBA" id="ARBA00023015"/>
    </source>
</evidence>
<organism evidence="6 7">
    <name type="scientific">Helianthus annuus</name>
    <name type="common">Common sunflower</name>
    <dbReference type="NCBI Taxonomy" id="4232"/>
    <lineage>
        <taxon>Eukaryota</taxon>
        <taxon>Viridiplantae</taxon>
        <taxon>Streptophyta</taxon>
        <taxon>Embryophyta</taxon>
        <taxon>Tracheophyta</taxon>
        <taxon>Spermatophyta</taxon>
        <taxon>Magnoliopsida</taxon>
        <taxon>eudicotyledons</taxon>
        <taxon>Gunneridae</taxon>
        <taxon>Pentapetalae</taxon>
        <taxon>asterids</taxon>
        <taxon>campanulids</taxon>
        <taxon>Asterales</taxon>
        <taxon>Asteraceae</taxon>
        <taxon>Asteroideae</taxon>
        <taxon>Heliantheae alliance</taxon>
        <taxon>Heliantheae</taxon>
        <taxon>Helianthus</taxon>
    </lineage>
</organism>
<dbReference type="InterPro" id="IPR015300">
    <property type="entry name" value="DNA-bd_pseudobarrel_sf"/>
</dbReference>